<dbReference type="GO" id="GO:0071788">
    <property type="term" value="P:endoplasmic reticulum tubular network maintenance"/>
    <property type="evidence" value="ECO:0007669"/>
    <property type="project" value="UniProtKB-UniRule"/>
</dbReference>
<keyword evidence="1" id="KW-1133">Transmembrane helix</keyword>
<accession>A0A5D3AP64</accession>
<feature type="compositionally biased region" description="Pro residues" evidence="2">
    <location>
        <begin position="240"/>
        <end position="249"/>
    </location>
</feature>
<feature type="domain" description="Lunapark zinc ribbon" evidence="3">
    <location>
        <begin position="279"/>
        <end position="334"/>
    </location>
</feature>
<dbReference type="InterPro" id="IPR040115">
    <property type="entry name" value="Lnp"/>
</dbReference>
<feature type="region of interest" description="Disordered" evidence="2">
    <location>
        <begin position="338"/>
        <end position="425"/>
    </location>
</feature>
<dbReference type="GO" id="GO:0008270">
    <property type="term" value="F:zinc ion binding"/>
    <property type="evidence" value="ECO:0007669"/>
    <property type="project" value="UniProtKB-KW"/>
</dbReference>
<feature type="compositionally biased region" description="Polar residues" evidence="2">
    <location>
        <begin position="205"/>
        <end position="218"/>
    </location>
</feature>
<keyword evidence="1" id="KW-0863">Zinc-finger</keyword>
<dbReference type="PANTHER" id="PTHR22166:SF12">
    <property type="entry name" value="ENDOPLASMIC RETICULUM JUNCTION FORMATION PROTEIN LUNAPARK"/>
    <property type="match status" value="1"/>
</dbReference>
<evidence type="ECO:0000313" key="5">
    <source>
        <dbReference type="Proteomes" id="UP000322245"/>
    </source>
</evidence>
<keyword evidence="1" id="KW-0479">Metal-binding</keyword>
<dbReference type="GO" id="GO:1903373">
    <property type="term" value="P:positive regulation of endoplasmic reticulum tubular network organization"/>
    <property type="evidence" value="ECO:0007669"/>
    <property type="project" value="UniProtKB-UniRule"/>
</dbReference>
<gene>
    <name evidence="4" type="ORF">B9479_006042</name>
</gene>
<evidence type="ECO:0000256" key="1">
    <source>
        <dbReference type="RuleBase" id="RU367073"/>
    </source>
</evidence>
<sequence length="425" mass="46926">MSAALAALEHDAVGYQPGINNNFFNNWPVLLELLKMGFFSFFSKSSPPDYETVLSKLASDVTEAKTNLSAIRLRERRTALLVNLYGVSFWAIWAGLWWVRSLPLGLIKTNYEELLGRVVGLAGIVGTPFLGVWSSVWVLNFVVHAYFSRQRVHEETHLRKLLNQQRKQVDEIKKATNYDSTRKLIERYDEANGLGSPIGPKTPQRPGQVTPQHVTPSSKGPGGTPRAPGHLVGAGGTPGPAQPQTPLPVPQGLSVEQATAFHLQAGAIQPVLPTPEKKWYDRVVDSILGDDPSQGNQHKYALVCEECFRHNGLVGSKYEWERMQWLCPRCNHLNPPPLSRLPPDPNQPLLATPTQPSKSQTQAQTQAPLTPSHAQRSSAASPRGRRQMGDKGSPKSSRLAQEVFNADDEEGDEGRSEEGMEVDEE</sequence>
<proteinExistence type="inferred from homology"/>
<dbReference type="Pfam" id="PF10058">
    <property type="entry name" value="Zn_ribbon_10"/>
    <property type="match status" value="1"/>
</dbReference>
<keyword evidence="1" id="KW-0472">Membrane</keyword>
<keyword evidence="1" id="KW-0256">Endoplasmic reticulum</keyword>
<comment type="similarity">
    <text evidence="1">Belongs to the lunapark family.</text>
</comment>
<evidence type="ECO:0000259" key="3">
    <source>
        <dbReference type="Pfam" id="PF10058"/>
    </source>
</evidence>
<comment type="subcellular location">
    <subcellularLocation>
        <location evidence="1">Endoplasmic reticulum membrane</location>
        <topology evidence="1">Multi-pass membrane protein</topology>
    </subcellularLocation>
</comment>
<dbReference type="InterPro" id="IPR019273">
    <property type="entry name" value="Lunapark_Znf"/>
</dbReference>
<feature type="compositionally biased region" description="Polar residues" evidence="2">
    <location>
        <begin position="368"/>
        <end position="380"/>
    </location>
</feature>
<comment type="function">
    <text evidence="1">Plays a role in determining ER morphology.</text>
</comment>
<reference evidence="4 5" key="1">
    <citation type="submission" date="2017-05" db="EMBL/GenBank/DDBJ databases">
        <title>The Genome Sequence of Tsuchiyaea wingfieldii DSM 27421.</title>
        <authorList>
            <person name="Cuomo C."/>
            <person name="Passer A."/>
            <person name="Billmyre B."/>
            <person name="Heitman J."/>
        </authorList>
    </citation>
    <scope>NUCLEOTIDE SEQUENCE [LARGE SCALE GENOMIC DNA]</scope>
    <source>
        <strain evidence="4 5">DSM 27421</strain>
    </source>
</reference>
<comment type="caution">
    <text evidence="4">The sequence shown here is derived from an EMBL/GenBank/DDBJ whole genome shotgun (WGS) entry which is preliminary data.</text>
</comment>
<keyword evidence="1" id="KW-0812">Transmembrane</keyword>
<dbReference type="Proteomes" id="UP000322245">
    <property type="component" value="Unassembled WGS sequence"/>
</dbReference>
<dbReference type="PANTHER" id="PTHR22166">
    <property type="entry name" value="ENDOPLASMIC RETICULUM JUNCTION FORMATION PROTEIN LUNAPARK"/>
    <property type="match status" value="1"/>
</dbReference>
<feature type="transmembrane region" description="Helical" evidence="1">
    <location>
        <begin position="80"/>
        <end position="99"/>
    </location>
</feature>
<comment type="domain">
    <text evidence="1">The C4-type zinc finger motif is necessary both for its ER three-way tubular junction localization and formation.</text>
</comment>
<dbReference type="GO" id="GO:0098826">
    <property type="term" value="C:endoplasmic reticulum tubular network membrane"/>
    <property type="evidence" value="ECO:0007669"/>
    <property type="project" value="UniProtKB-UniRule"/>
</dbReference>
<feature type="transmembrane region" description="Helical" evidence="1">
    <location>
        <begin position="119"/>
        <end position="143"/>
    </location>
</feature>
<dbReference type="EMBL" id="NIDF01000093">
    <property type="protein sequence ID" value="TYJ53327.1"/>
    <property type="molecule type" value="Genomic_DNA"/>
</dbReference>
<organism evidence="4 5">
    <name type="scientific">Cryptococcus floricola</name>
    <dbReference type="NCBI Taxonomy" id="2591691"/>
    <lineage>
        <taxon>Eukaryota</taxon>
        <taxon>Fungi</taxon>
        <taxon>Dikarya</taxon>
        <taxon>Basidiomycota</taxon>
        <taxon>Agaricomycotina</taxon>
        <taxon>Tremellomycetes</taxon>
        <taxon>Tremellales</taxon>
        <taxon>Cryptococcaceae</taxon>
        <taxon>Cryptococcus</taxon>
    </lineage>
</organism>
<keyword evidence="1" id="KW-0862">Zinc</keyword>
<evidence type="ECO:0000256" key="2">
    <source>
        <dbReference type="SAM" id="MobiDB-lite"/>
    </source>
</evidence>
<keyword evidence="5" id="KW-1185">Reference proteome</keyword>
<protein>
    <recommendedName>
        <fullName evidence="1">Endoplasmic reticulum junction formation protein lunapark</fullName>
    </recommendedName>
</protein>
<evidence type="ECO:0000313" key="4">
    <source>
        <dbReference type="EMBL" id="TYJ53327.1"/>
    </source>
</evidence>
<dbReference type="AlphaFoldDB" id="A0A5D3AP64"/>
<feature type="region of interest" description="Disordered" evidence="2">
    <location>
        <begin position="191"/>
        <end position="250"/>
    </location>
</feature>
<name>A0A5D3AP64_9TREE</name>